<dbReference type="PROSITE" id="PS51257">
    <property type="entry name" value="PROKAR_LIPOPROTEIN"/>
    <property type="match status" value="1"/>
</dbReference>
<dbReference type="RefSeq" id="WP_159546698.1">
    <property type="nucleotide sequence ID" value="NZ_CP047156.1"/>
</dbReference>
<feature type="signal peptide" evidence="1">
    <location>
        <begin position="1"/>
        <end position="19"/>
    </location>
</feature>
<sequence>MRRWRIALLSVALVLAGCAGIPDSSVPVVVGPAPTGARAGQDPGLGIQPGGPVKGSSSDQIVRDFFKALTAADAEFKVAREYLTPDEAKSWRPGGGVNVVGTAWGAQPGAKDGTVNFTADRVAQIDDAGGYSTDSGQLSYEFHLAKVNGEWRISNPPDTLWIDSTAFSQVYQPMSLYFANPAGTQVVPDIRYYRETHEQLANRLVKGLIDGPSQTLAPAVRDEFEDPVALRSGVKLGSDTVEVDLTGLKGKNDQQLGVLSAQLLWTLAQVNVSAVQISNDGTPVDISGNGPVQTRADWASFDPDLMPVNATGYYLDGGAVFTDKAQPVAGPVGGGGYAVTDAAVSFNGTQIATISGGVSPPVLHVGAITSELPVIDLPGTTSLASPTWGGSDSEVWLVRNGSEIVQVGLKSAPVIIPASNLSDLGEVRSIAMSRDGARLAAIAAQAGEAPKLYLAPIVRGADSVSVGQFTPLAANLEVSSVSWVDSRRLAILARTSSTAAVQAHLLMIDDSDRETLSNTPTLASGEPPTAIAAAPERQVLIASGSTLLKYADNSWVTLIAGRAVTGTRPFYPG</sequence>
<feature type="domain" description="GerMN" evidence="2">
    <location>
        <begin position="201"/>
        <end position="288"/>
    </location>
</feature>
<proteinExistence type="predicted"/>
<dbReference type="KEGG" id="eke:EK0264_15535"/>
<keyword evidence="4" id="KW-1185">Reference proteome</keyword>
<dbReference type="SUPFAM" id="SSF82171">
    <property type="entry name" value="DPP6 N-terminal domain-like"/>
    <property type="match status" value="1"/>
</dbReference>
<dbReference type="SMART" id="SM00909">
    <property type="entry name" value="Germane"/>
    <property type="match status" value="1"/>
</dbReference>
<dbReference type="InterPro" id="IPR059026">
    <property type="entry name" value="LpqB_N"/>
</dbReference>
<name>A0A7L4YRI2_9ACTN</name>
<dbReference type="AlphaFoldDB" id="A0A7L4YRI2"/>
<dbReference type="InterPro" id="IPR018910">
    <property type="entry name" value="LpqB_C"/>
</dbReference>
<dbReference type="EMBL" id="CP047156">
    <property type="protein sequence ID" value="QHC01563.1"/>
    <property type="molecule type" value="Genomic_DNA"/>
</dbReference>
<dbReference type="InParanoid" id="A0A7L4YRI2"/>
<gene>
    <name evidence="3" type="ORF">EK0264_15535</name>
</gene>
<evidence type="ECO:0000256" key="1">
    <source>
        <dbReference type="SAM" id="SignalP"/>
    </source>
</evidence>
<reference evidence="3 4" key="1">
    <citation type="journal article" date="2018" name="Int. J. Syst. Evol. Microbiol.">
        <title>Epidermidibacterium keratini gen. nov., sp. nov., a member of the family Sporichthyaceae, isolated from keratin epidermis.</title>
        <authorList>
            <person name="Lee D.G."/>
            <person name="Trujillo M.E."/>
            <person name="Kang S."/>
            <person name="Nam J.J."/>
            <person name="Kim Y.J."/>
        </authorList>
    </citation>
    <scope>NUCLEOTIDE SEQUENCE [LARGE SCALE GENOMIC DNA]</scope>
    <source>
        <strain evidence="3 4">EPI-7</strain>
    </source>
</reference>
<organism evidence="3 4">
    <name type="scientific">Epidermidibacterium keratini</name>
    <dbReference type="NCBI Taxonomy" id="1891644"/>
    <lineage>
        <taxon>Bacteria</taxon>
        <taxon>Bacillati</taxon>
        <taxon>Actinomycetota</taxon>
        <taxon>Actinomycetes</taxon>
        <taxon>Sporichthyales</taxon>
        <taxon>Sporichthyaceae</taxon>
        <taxon>Epidermidibacterium</taxon>
    </lineage>
</organism>
<evidence type="ECO:0000259" key="2">
    <source>
        <dbReference type="SMART" id="SM00909"/>
    </source>
</evidence>
<dbReference type="Pfam" id="PF10646">
    <property type="entry name" value="Germane"/>
    <property type="match status" value="1"/>
</dbReference>
<dbReference type="Pfam" id="PF25976">
    <property type="entry name" value="LpqB_N"/>
    <property type="match status" value="1"/>
</dbReference>
<protein>
    <recommendedName>
        <fullName evidence="2">GerMN domain-containing protein</fullName>
    </recommendedName>
</protein>
<evidence type="ECO:0000313" key="3">
    <source>
        <dbReference type="EMBL" id="QHC01563.1"/>
    </source>
</evidence>
<accession>A0A7L4YRI2</accession>
<dbReference type="InterPro" id="IPR019606">
    <property type="entry name" value="GerMN"/>
</dbReference>
<keyword evidence="1" id="KW-0732">Signal</keyword>
<dbReference type="OrthoDB" id="3226781at2"/>
<evidence type="ECO:0000313" key="4">
    <source>
        <dbReference type="Proteomes" id="UP000463857"/>
    </source>
</evidence>
<dbReference type="Proteomes" id="UP000463857">
    <property type="component" value="Chromosome"/>
</dbReference>
<feature type="chain" id="PRO_5039061523" description="GerMN domain-containing protein" evidence="1">
    <location>
        <begin position="20"/>
        <end position="573"/>
    </location>
</feature>
<dbReference type="Pfam" id="PF10647">
    <property type="entry name" value="Gmad1"/>
    <property type="match status" value="1"/>
</dbReference>